<dbReference type="SUPFAM" id="SSF52047">
    <property type="entry name" value="RNI-like"/>
    <property type="match status" value="1"/>
</dbReference>
<feature type="domain" description="F-box" evidence="1">
    <location>
        <begin position="69"/>
        <end position="120"/>
    </location>
</feature>
<dbReference type="Pfam" id="PF12937">
    <property type="entry name" value="F-box-like"/>
    <property type="match status" value="1"/>
</dbReference>
<dbReference type="Gene3D" id="1.20.1280.50">
    <property type="match status" value="1"/>
</dbReference>
<dbReference type="InterPro" id="IPR001810">
    <property type="entry name" value="F-box_dom"/>
</dbReference>
<proteinExistence type="predicted"/>
<organism evidence="2 3">
    <name type="scientific">Mycena sanguinolenta</name>
    <dbReference type="NCBI Taxonomy" id="230812"/>
    <lineage>
        <taxon>Eukaryota</taxon>
        <taxon>Fungi</taxon>
        <taxon>Dikarya</taxon>
        <taxon>Basidiomycota</taxon>
        <taxon>Agaricomycotina</taxon>
        <taxon>Agaricomycetes</taxon>
        <taxon>Agaricomycetidae</taxon>
        <taxon>Agaricales</taxon>
        <taxon>Marasmiineae</taxon>
        <taxon>Mycenaceae</taxon>
        <taxon>Mycena</taxon>
    </lineage>
</organism>
<protein>
    <submittedName>
        <fullName evidence="2">F-box domain-containing protein</fullName>
    </submittedName>
</protein>
<dbReference type="InterPro" id="IPR036047">
    <property type="entry name" value="F-box-like_dom_sf"/>
</dbReference>
<dbReference type="InterPro" id="IPR032675">
    <property type="entry name" value="LRR_dom_sf"/>
</dbReference>
<dbReference type="PANTHER" id="PTHR38926:SF72">
    <property type="entry name" value="IM:7136021-RELATED"/>
    <property type="match status" value="1"/>
</dbReference>
<dbReference type="PANTHER" id="PTHR38926">
    <property type="entry name" value="F-BOX DOMAIN CONTAINING PROTEIN, EXPRESSED"/>
    <property type="match status" value="1"/>
</dbReference>
<dbReference type="OrthoDB" id="2269034at2759"/>
<dbReference type="Proteomes" id="UP000623467">
    <property type="component" value="Unassembled WGS sequence"/>
</dbReference>
<evidence type="ECO:0000259" key="1">
    <source>
        <dbReference type="Pfam" id="PF12937"/>
    </source>
</evidence>
<accession>A0A8H6YFT3</accession>
<dbReference type="SUPFAM" id="SSF81383">
    <property type="entry name" value="F-box domain"/>
    <property type="match status" value="1"/>
</dbReference>
<dbReference type="EMBL" id="JACAZH010000010">
    <property type="protein sequence ID" value="KAF7357484.1"/>
    <property type="molecule type" value="Genomic_DNA"/>
</dbReference>
<evidence type="ECO:0000313" key="3">
    <source>
        <dbReference type="Proteomes" id="UP000623467"/>
    </source>
</evidence>
<sequence>MTLIGAPVRAALLEQRERTKRSSKAEIERFIEELESKIISLGSQICALEELRDHQRACVLALKHIGSPIHSLPVELLVEIFDLAAGDYPYIEFKDMYRVSQVCSDWRQIAHSTPRLWTRIPSLDLHRKGNVPDPMAALLARSAPLPVRISLGHNYGGINPGILEEVMKVSSRWGYLLVDTIGPTPLSLLRQLAQCRLDNLEEMDLGSIDATESTPPPAFIAPRLRKLSISNFTGEAPQIIMPWAQLTELTFECDCQDGSLEVLTQCTNLVKADITISEWSRPPQVGQDLIYCSQLQSLELWFMAENPLFFDYLSAPVLQELRLHLDLADLPTELHWAAAHFTAFQMRTPNLTRLEIHSSDAFTITSDDLVAALRSAPSLTHLKLGCYDDTVDNAFIRALHYEDGVPPLVPRLHNLVIKWTLVLMEDVLAGMIASRWWDDTELVPSLVARWTHLELQIQCNWDRPLWELREDYHLPPWPILQIFTYTYT</sequence>
<comment type="caution">
    <text evidence="2">The sequence shown here is derived from an EMBL/GenBank/DDBJ whole genome shotgun (WGS) entry which is preliminary data.</text>
</comment>
<gene>
    <name evidence="2" type="ORF">MSAN_01344600</name>
</gene>
<keyword evidence="3" id="KW-1185">Reference proteome</keyword>
<evidence type="ECO:0000313" key="2">
    <source>
        <dbReference type="EMBL" id="KAF7357484.1"/>
    </source>
</evidence>
<dbReference type="Gene3D" id="3.80.10.10">
    <property type="entry name" value="Ribonuclease Inhibitor"/>
    <property type="match status" value="1"/>
</dbReference>
<name>A0A8H6YFT3_9AGAR</name>
<reference evidence="2" key="1">
    <citation type="submission" date="2020-05" db="EMBL/GenBank/DDBJ databases">
        <title>Mycena genomes resolve the evolution of fungal bioluminescence.</title>
        <authorList>
            <person name="Tsai I.J."/>
        </authorList>
    </citation>
    <scope>NUCLEOTIDE SEQUENCE</scope>
    <source>
        <strain evidence="2">160909Yilan</strain>
    </source>
</reference>
<dbReference type="AlphaFoldDB" id="A0A8H6YFT3"/>